<dbReference type="InterPro" id="IPR000944">
    <property type="entry name" value="Tscrpt_reg_Rrf2"/>
</dbReference>
<dbReference type="InterPro" id="IPR036390">
    <property type="entry name" value="WH_DNA-bd_sf"/>
</dbReference>
<gene>
    <name evidence="1" type="ORF">A2924_04345</name>
</gene>
<name>A0A1F5X281_9BACT</name>
<dbReference type="Gene3D" id="1.10.10.10">
    <property type="entry name" value="Winged helix-like DNA-binding domain superfamily/Winged helix DNA-binding domain"/>
    <property type="match status" value="1"/>
</dbReference>
<sequence>MVRFDYGVVLIENLKKAGLPGSRFLDAKAVARAHKLSPSLMEKVAQELKRGGWLESRRGSGGGYKLIKNKTSVADVINFFERPYKICPINRIKLSTKN</sequence>
<evidence type="ECO:0008006" key="3">
    <source>
        <dbReference type="Google" id="ProtNLM"/>
    </source>
</evidence>
<reference evidence="1 2" key="1">
    <citation type="journal article" date="2016" name="Nat. Commun.">
        <title>Thousands of microbial genomes shed light on interconnected biogeochemical processes in an aquifer system.</title>
        <authorList>
            <person name="Anantharaman K."/>
            <person name="Brown C.T."/>
            <person name="Hug L.A."/>
            <person name="Sharon I."/>
            <person name="Castelle C.J."/>
            <person name="Probst A.J."/>
            <person name="Thomas B.C."/>
            <person name="Singh A."/>
            <person name="Wilkins M.J."/>
            <person name="Karaoz U."/>
            <person name="Brodie E.L."/>
            <person name="Williams K.H."/>
            <person name="Hubbard S.S."/>
            <person name="Banfield J.F."/>
        </authorList>
    </citation>
    <scope>NUCLEOTIDE SEQUENCE [LARGE SCALE GENOMIC DNA]</scope>
</reference>
<dbReference type="AlphaFoldDB" id="A0A1F5X281"/>
<comment type="caution">
    <text evidence="1">The sequence shown here is derived from an EMBL/GenBank/DDBJ whole genome shotgun (WGS) entry which is preliminary data.</text>
</comment>
<proteinExistence type="predicted"/>
<dbReference type="Pfam" id="PF02082">
    <property type="entry name" value="Rrf2"/>
    <property type="match status" value="1"/>
</dbReference>
<dbReference type="InterPro" id="IPR036388">
    <property type="entry name" value="WH-like_DNA-bd_sf"/>
</dbReference>
<organism evidence="1 2">
    <name type="scientific">Candidatus Giovannonibacteria bacterium RIFCSPLOWO2_01_FULL_44_16</name>
    <dbReference type="NCBI Taxonomy" id="1798348"/>
    <lineage>
        <taxon>Bacteria</taxon>
        <taxon>Candidatus Giovannoniibacteriota</taxon>
    </lineage>
</organism>
<dbReference type="PROSITE" id="PS51197">
    <property type="entry name" value="HTH_RRF2_2"/>
    <property type="match status" value="1"/>
</dbReference>
<dbReference type="SUPFAM" id="SSF46785">
    <property type="entry name" value="Winged helix' DNA-binding domain"/>
    <property type="match status" value="1"/>
</dbReference>
<protein>
    <recommendedName>
        <fullName evidence="3">Rrf2 family transcriptional regulator</fullName>
    </recommendedName>
</protein>
<dbReference type="EMBL" id="MFIA01000034">
    <property type="protein sequence ID" value="OGF82006.1"/>
    <property type="molecule type" value="Genomic_DNA"/>
</dbReference>
<dbReference type="Proteomes" id="UP000178046">
    <property type="component" value="Unassembled WGS sequence"/>
</dbReference>
<accession>A0A1F5X281</accession>
<evidence type="ECO:0000313" key="1">
    <source>
        <dbReference type="EMBL" id="OGF82006.1"/>
    </source>
</evidence>
<evidence type="ECO:0000313" key="2">
    <source>
        <dbReference type="Proteomes" id="UP000178046"/>
    </source>
</evidence>